<dbReference type="InterPro" id="IPR027417">
    <property type="entry name" value="P-loop_NTPase"/>
</dbReference>
<organism evidence="1 2">
    <name type="scientific">Sphaerobolus stellatus (strain SS14)</name>
    <dbReference type="NCBI Taxonomy" id="990650"/>
    <lineage>
        <taxon>Eukaryota</taxon>
        <taxon>Fungi</taxon>
        <taxon>Dikarya</taxon>
        <taxon>Basidiomycota</taxon>
        <taxon>Agaricomycotina</taxon>
        <taxon>Agaricomycetes</taxon>
        <taxon>Phallomycetidae</taxon>
        <taxon>Geastrales</taxon>
        <taxon>Sphaerobolaceae</taxon>
        <taxon>Sphaerobolus</taxon>
    </lineage>
</organism>
<sequence length="137" mass="15929">MEVLEMLGYGPCYHTIKWVQSQPSDFHKWIEQYEKGGDPELIDVILQGYSSVLDQPAANFPEILYRAYPDAKFALEVLVKHNKRMEELIPTSKLLVYEVEDGWELLTKFLGVPMPDVSFPRSNDTKTFREAINLKEY</sequence>
<evidence type="ECO:0000313" key="1">
    <source>
        <dbReference type="EMBL" id="KIJ33601.1"/>
    </source>
</evidence>
<proteinExistence type="predicted"/>
<reference evidence="1 2" key="1">
    <citation type="submission" date="2014-06" db="EMBL/GenBank/DDBJ databases">
        <title>Evolutionary Origins and Diversification of the Mycorrhizal Mutualists.</title>
        <authorList>
            <consortium name="DOE Joint Genome Institute"/>
            <consortium name="Mycorrhizal Genomics Consortium"/>
            <person name="Kohler A."/>
            <person name="Kuo A."/>
            <person name="Nagy L.G."/>
            <person name="Floudas D."/>
            <person name="Copeland A."/>
            <person name="Barry K.W."/>
            <person name="Cichocki N."/>
            <person name="Veneault-Fourrey C."/>
            <person name="LaButti K."/>
            <person name="Lindquist E.A."/>
            <person name="Lipzen A."/>
            <person name="Lundell T."/>
            <person name="Morin E."/>
            <person name="Murat C."/>
            <person name="Riley R."/>
            <person name="Ohm R."/>
            <person name="Sun H."/>
            <person name="Tunlid A."/>
            <person name="Henrissat B."/>
            <person name="Grigoriev I.V."/>
            <person name="Hibbett D.S."/>
            <person name="Martin F."/>
        </authorList>
    </citation>
    <scope>NUCLEOTIDE SEQUENCE [LARGE SCALE GENOMIC DNA]</scope>
    <source>
        <strain evidence="1 2">SS14</strain>
    </source>
</reference>
<accession>A0A0C9V8F8</accession>
<dbReference type="PANTHER" id="PTHR36978:SF4">
    <property type="entry name" value="P-LOOP CONTAINING NUCLEOSIDE TRIPHOSPHATE HYDROLASE PROTEIN"/>
    <property type="match status" value="1"/>
</dbReference>
<dbReference type="Gene3D" id="3.40.50.300">
    <property type="entry name" value="P-loop containing nucleotide triphosphate hydrolases"/>
    <property type="match status" value="2"/>
</dbReference>
<evidence type="ECO:0000313" key="2">
    <source>
        <dbReference type="Proteomes" id="UP000054279"/>
    </source>
</evidence>
<gene>
    <name evidence="1" type="ORF">M422DRAFT_264367</name>
</gene>
<dbReference type="PANTHER" id="PTHR36978">
    <property type="entry name" value="P-LOOP CONTAINING NUCLEOTIDE TRIPHOSPHATE HYDROLASE"/>
    <property type="match status" value="1"/>
</dbReference>
<dbReference type="Proteomes" id="UP000054279">
    <property type="component" value="Unassembled WGS sequence"/>
</dbReference>
<name>A0A0C9V8F8_SPHS4</name>
<protein>
    <submittedName>
        <fullName evidence="1">Uncharacterized protein</fullName>
    </submittedName>
</protein>
<dbReference type="Pfam" id="PF17784">
    <property type="entry name" value="Sulfotransfer_4"/>
    <property type="match status" value="1"/>
</dbReference>
<dbReference type="HOGENOM" id="CLU_061199_2_0_1"/>
<keyword evidence="2" id="KW-1185">Reference proteome</keyword>
<dbReference type="InterPro" id="IPR040632">
    <property type="entry name" value="Sulfotransfer_4"/>
</dbReference>
<dbReference type="AlphaFoldDB" id="A0A0C9V8F8"/>
<dbReference type="EMBL" id="KN837210">
    <property type="protein sequence ID" value="KIJ33601.1"/>
    <property type="molecule type" value="Genomic_DNA"/>
</dbReference>
<dbReference type="OrthoDB" id="408152at2759"/>